<dbReference type="Gene3D" id="3.40.50.300">
    <property type="entry name" value="P-loop containing nucleotide triphosphate hydrolases"/>
    <property type="match status" value="2"/>
</dbReference>
<reference evidence="15" key="1">
    <citation type="journal article" date="2019" name="Int. J. Syst. Evol. Microbiol.">
        <title>The Global Catalogue of Microorganisms (GCM) 10K type strain sequencing project: providing services to taxonomists for standard genome sequencing and annotation.</title>
        <authorList>
            <consortium name="The Broad Institute Genomics Platform"/>
            <consortium name="The Broad Institute Genome Sequencing Center for Infectious Disease"/>
            <person name="Wu L."/>
            <person name="Ma J."/>
        </authorList>
    </citation>
    <scope>NUCLEOTIDE SEQUENCE [LARGE SCALE GENOMIC DNA]</scope>
    <source>
        <strain evidence="15">CCUG 61485</strain>
    </source>
</reference>
<evidence type="ECO:0000256" key="6">
    <source>
        <dbReference type="ARBA" id="ARBA00022806"/>
    </source>
</evidence>
<evidence type="ECO:0000313" key="15">
    <source>
        <dbReference type="Proteomes" id="UP001597201"/>
    </source>
</evidence>
<feature type="binding site" evidence="11">
    <location>
        <position position="558"/>
    </location>
    <ligand>
        <name>Zn(2+)</name>
        <dbReference type="ChEBI" id="CHEBI:29105"/>
        <label>2</label>
    </ligand>
</feature>
<dbReference type="HAMAP" id="MF_00983">
    <property type="entry name" value="PriA"/>
    <property type="match status" value="1"/>
</dbReference>
<gene>
    <name evidence="11 14" type="primary">priA</name>
    <name evidence="14" type="ORF">ACFQ39_11985</name>
</gene>
<dbReference type="EMBL" id="JBHTMY010000003">
    <property type="protein sequence ID" value="MFD1316340.1"/>
    <property type="molecule type" value="Genomic_DNA"/>
</dbReference>
<evidence type="ECO:0000313" key="14">
    <source>
        <dbReference type="EMBL" id="MFD1316340.1"/>
    </source>
</evidence>
<feature type="binding site" evidence="11">
    <location>
        <position position="571"/>
    </location>
    <ligand>
        <name>Zn(2+)</name>
        <dbReference type="ChEBI" id="CHEBI:29105"/>
        <label>1</label>
    </ligand>
</feature>
<keyword evidence="6 11" id="KW-0347">Helicase</keyword>
<feature type="binding site" evidence="11">
    <location>
        <position position="574"/>
    </location>
    <ligand>
        <name>Zn(2+)</name>
        <dbReference type="ChEBI" id="CHEBI:29105"/>
        <label>1</label>
    </ligand>
</feature>
<dbReference type="Pfam" id="PF17764">
    <property type="entry name" value="PriA_3primeBD"/>
    <property type="match status" value="1"/>
</dbReference>
<evidence type="ECO:0000256" key="9">
    <source>
        <dbReference type="ARBA" id="ARBA00023125"/>
    </source>
</evidence>
<comment type="catalytic activity">
    <reaction evidence="11">
        <text>Couples ATP hydrolysis with the unwinding of duplex DNA by translocating in the 3'-5' direction.</text>
        <dbReference type="EC" id="5.6.2.4"/>
    </reaction>
</comment>
<keyword evidence="1 11" id="KW-0639">Primosome</keyword>
<dbReference type="CDD" id="cd18804">
    <property type="entry name" value="SF2_C_priA"/>
    <property type="match status" value="1"/>
</dbReference>
<dbReference type="InterPro" id="IPR027417">
    <property type="entry name" value="P-loop_NTPase"/>
</dbReference>
<dbReference type="NCBIfam" id="TIGR00595">
    <property type="entry name" value="priA"/>
    <property type="match status" value="1"/>
</dbReference>
<dbReference type="Proteomes" id="UP001597201">
    <property type="component" value="Unassembled WGS sequence"/>
</dbReference>
<comment type="function">
    <text evidence="11">Initiates the restart of stalled replication forks, which reloads the replicative helicase on sites other than the origin of replication. Recognizes and binds to abandoned replication forks and remodels them to uncover a helicase loading site. Promotes assembly of the primosome at these replication forks.</text>
</comment>
<protein>
    <recommendedName>
        <fullName evidence="11">Replication restart protein PriA</fullName>
    </recommendedName>
    <alternativeName>
        <fullName evidence="11">ATP-dependent DNA helicase PriA</fullName>
        <ecNumber evidence="11">5.6.2.4</ecNumber>
    </alternativeName>
    <alternativeName>
        <fullName evidence="11">DNA 3'-5' helicase PriA</fullName>
    </alternativeName>
</protein>
<dbReference type="InterPro" id="IPR041236">
    <property type="entry name" value="PriA_C"/>
</dbReference>
<evidence type="ECO:0000256" key="4">
    <source>
        <dbReference type="ARBA" id="ARBA00022741"/>
    </source>
</evidence>
<proteinExistence type="inferred from homology"/>
<keyword evidence="8 11" id="KW-0067">ATP-binding</keyword>
<evidence type="ECO:0000256" key="5">
    <source>
        <dbReference type="ARBA" id="ARBA00022801"/>
    </source>
</evidence>
<evidence type="ECO:0000256" key="2">
    <source>
        <dbReference type="ARBA" id="ARBA00022705"/>
    </source>
</evidence>
<comment type="catalytic activity">
    <reaction evidence="11">
        <text>ATP + H2O = ADP + phosphate + H(+)</text>
        <dbReference type="Rhea" id="RHEA:13065"/>
        <dbReference type="ChEBI" id="CHEBI:15377"/>
        <dbReference type="ChEBI" id="CHEBI:15378"/>
        <dbReference type="ChEBI" id="CHEBI:30616"/>
        <dbReference type="ChEBI" id="CHEBI:43474"/>
        <dbReference type="ChEBI" id="CHEBI:456216"/>
        <dbReference type="EC" id="5.6.2.4"/>
    </reaction>
</comment>
<dbReference type="PROSITE" id="PS51192">
    <property type="entry name" value="HELICASE_ATP_BIND_1"/>
    <property type="match status" value="1"/>
</dbReference>
<evidence type="ECO:0000256" key="7">
    <source>
        <dbReference type="ARBA" id="ARBA00022833"/>
    </source>
</evidence>
<comment type="cofactor">
    <cofactor evidence="11">
        <name>Zn(2+)</name>
        <dbReference type="ChEBI" id="CHEBI:29105"/>
    </cofactor>
    <text evidence="11">Binds 2 zinc ions per subunit.</text>
</comment>
<dbReference type="InterPro" id="IPR001650">
    <property type="entry name" value="Helicase_C-like"/>
</dbReference>
<comment type="similarity">
    <text evidence="11">Belongs to the helicase family. PriA subfamily.</text>
</comment>
<dbReference type="InterPro" id="IPR014001">
    <property type="entry name" value="Helicase_ATP-bd"/>
</dbReference>
<keyword evidence="10 11" id="KW-0413">Isomerase</keyword>
<dbReference type="RefSeq" id="WP_377179223.1">
    <property type="nucleotide sequence ID" value="NZ_JBHTMY010000003.1"/>
</dbReference>
<feature type="binding site" evidence="11">
    <location>
        <position position="543"/>
    </location>
    <ligand>
        <name>Zn(2+)</name>
        <dbReference type="ChEBI" id="CHEBI:29105"/>
        <label>2</label>
    </ligand>
</feature>
<dbReference type="PANTHER" id="PTHR30580">
    <property type="entry name" value="PRIMOSOMAL PROTEIN N"/>
    <property type="match status" value="1"/>
</dbReference>
<keyword evidence="2 11" id="KW-0235">DNA replication</keyword>
<keyword evidence="15" id="KW-1185">Reference proteome</keyword>
<dbReference type="InterPro" id="IPR042115">
    <property type="entry name" value="PriA_3primeBD_sf"/>
</dbReference>
<evidence type="ECO:0000256" key="10">
    <source>
        <dbReference type="ARBA" id="ARBA00023235"/>
    </source>
</evidence>
<feature type="domain" description="Helicase C-terminal" evidence="13">
    <location>
        <begin position="555"/>
        <end position="719"/>
    </location>
</feature>
<organism evidence="14 15">
    <name type="scientific">Namhaeicola litoreus</name>
    <dbReference type="NCBI Taxonomy" id="1052145"/>
    <lineage>
        <taxon>Bacteria</taxon>
        <taxon>Pseudomonadati</taxon>
        <taxon>Bacteroidota</taxon>
        <taxon>Flavobacteriia</taxon>
        <taxon>Flavobacteriales</taxon>
        <taxon>Flavobacteriaceae</taxon>
        <taxon>Namhaeicola</taxon>
    </lineage>
</organism>
<dbReference type="Gene3D" id="3.40.1440.60">
    <property type="entry name" value="PriA, 3(prime) DNA-binding domain"/>
    <property type="match status" value="1"/>
</dbReference>
<evidence type="ECO:0000256" key="1">
    <source>
        <dbReference type="ARBA" id="ARBA00022515"/>
    </source>
</evidence>
<evidence type="ECO:0000256" key="11">
    <source>
        <dbReference type="HAMAP-Rule" id="MF_00983"/>
    </source>
</evidence>
<dbReference type="Pfam" id="PF00270">
    <property type="entry name" value="DEAD"/>
    <property type="match status" value="1"/>
</dbReference>
<evidence type="ECO:0000259" key="13">
    <source>
        <dbReference type="PROSITE" id="PS51194"/>
    </source>
</evidence>
<dbReference type="PROSITE" id="PS51194">
    <property type="entry name" value="HELICASE_CTER"/>
    <property type="match status" value="1"/>
</dbReference>
<dbReference type="SMART" id="SM00490">
    <property type="entry name" value="HELICc"/>
    <property type="match status" value="1"/>
</dbReference>
<evidence type="ECO:0000259" key="12">
    <source>
        <dbReference type="PROSITE" id="PS51192"/>
    </source>
</evidence>
<dbReference type="InterPro" id="IPR041222">
    <property type="entry name" value="PriA_3primeBD"/>
</dbReference>
<dbReference type="Pfam" id="PF18074">
    <property type="entry name" value="PriA_C"/>
    <property type="match status" value="1"/>
</dbReference>
<dbReference type="SMART" id="SM00487">
    <property type="entry name" value="DEXDc"/>
    <property type="match status" value="1"/>
</dbReference>
<comment type="caution">
    <text evidence="14">The sequence shown here is derived from an EMBL/GenBank/DDBJ whole genome shotgun (WGS) entry which is preliminary data.</text>
</comment>
<feature type="binding site" evidence="11">
    <location>
        <position position="540"/>
    </location>
    <ligand>
        <name>Zn(2+)</name>
        <dbReference type="ChEBI" id="CHEBI:29105"/>
        <label>2</label>
    </ligand>
</feature>
<evidence type="ECO:0000256" key="8">
    <source>
        <dbReference type="ARBA" id="ARBA00022840"/>
    </source>
</evidence>
<keyword evidence="9 11" id="KW-0238">DNA-binding</keyword>
<dbReference type="InterPro" id="IPR040498">
    <property type="entry name" value="PriA_CRR"/>
</dbReference>
<feature type="binding site" evidence="11">
    <location>
        <position position="531"/>
    </location>
    <ligand>
        <name>Zn(2+)</name>
        <dbReference type="ChEBI" id="CHEBI:29105"/>
        <label>1</label>
    </ligand>
</feature>
<comment type="subunit">
    <text evidence="11">Component of the replication restart primosome.</text>
</comment>
<keyword evidence="3 11" id="KW-0479">Metal-binding</keyword>
<dbReference type="EC" id="5.6.2.4" evidence="11"/>
<sequence>MFLKISWKDNIHLIYYIDVILPIPLPKLFTYQITEAEANFLKVGMRVAVPFGKSKILTALAYRQHRNAPSAYEAKEIYQILDEAPIISAPQISLWEWLAEYYMCSLGEIMKASLPNLFLLESETIVYKGDTELESNSEEEEMILRMLDHQTDVKVNEISNLIEGKNAMSLISKMLEKGQIKIKEEIFEQYKPKLEKYIKISDEFSSSDKLETLMVHMSRAKKQREALLFYFHKARQVDFLKKSQFEKEGNVSASTIKSLVDKGIFEIYSKEIDRILLENSNEGLSDLTDAQKVALNEIIENFDKEKIVLLHGITSSGKTEIYSKLIEDQLKLGKQVLYLLPEIALTTQIINRLQKYFADQMVVFHSKYSNQERVESWNKILNHKNEGQIILGARSSLLLPLNNLGLIIIDEEHEHSYKQIDPAPRYHARDSAIVLGNIQKSNILLGSATPSLESYHNTKVGKYALVELNSRFGDVLLPDIELTDIKDKHKRKRMTGHFSDRLIEAIQESLSKQEQVILFQNRRGFAPVVECETCGFSPNCIHCDVTLTFHKYNNELRCHYCGHREVLPLACPACGNAHLNTKGFGTEQIEIELKSLFPEIKIARMDYDTTRTKHGYQKIIEAFENREVDILVGTQMLSKGLDFKHVSLVGILNADNMLNFPDFRAHERSFQLMTQVAGRAGRSENKGQVIIQTYNPYHQILQQVSTNDYGAMYKDQIYERQQFKYPPIVRLVKITLKHKNNFLLEKASDWLGKSLTNQFGSAVLGPASPSISKIRNLYIKNVLIKIEKRTALKESKELIQKIKLSFESIAEFRSIRFNIDVDPY</sequence>
<dbReference type="Pfam" id="PF18319">
    <property type="entry name" value="Zn_ribbon_PriA"/>
    <property type="match status" value="1"/>
</dbReference>
<feature type="binding site" evidence="11">
    <location>
        <position position="534"/>
    </location>
    <ligand>
        <name>Zn(2+)</name>
        <dbReference type="ChEBI" id="CHEBI:29105"/>
        <label>1</label>
    </ligand>
</feature>
<dbReference type="InterPro" id="IPR011545">
    <property type="entry name" value="DEAD/DEAH_box_helicase_dom"/>
</dbReference>
<keyword evidence="4 11" id="KW-0547">Nucleotide-binding</keyword>
<accession>A0ABW3Y4H5</accession>
<dbReference type="SUPFAM" id="SSF52540">
    <property type="entry name" value="P-loop containing nucleoside triphosphate hydrolases"/>
    <property type="match status" value="1"/>
</dbReference>
<feature type="binding site" evidence="11">
    <location>
        <position position="561"/>
    </location>
    <ligand>
        <name>Zn(2+)</name>
        <dbReference type="ChEBI" id="CHEBI:29105"/>
        <label>2</label>
    </ligand>
</feature>
<dbReference type="PANTHER" id="PTHR30580:SF0">
    <property type="entry name" value="PRIMOSOMAL PROTEIN N"/>
    <property type="match status" value="1"/>
</dbReference>
<keyword evidence="5 11" id="KW-0378">Hydrolase</keyword>
<dbReference type="InterPro" id="IPR005259">
    <property type="entry name" value="PriA"/>
</dbReference>
<evidence type="ECO:0000256" key="3">
    <source>
        <dbReference type="ARBA" id="ARBA00022723"/>
    </source>
</evidence>
<keyword evidence="7 11" id="KW-0862">Zinc</keyword>
<feature type="domain" description="Helicase ATP-binding" evidence="12">
    <location>
        <begin position="299"/>
        <end position="468"/>
    </location>
</feature>
<name>A0ABW3Y4H5_9FLAO</name>
<dbReference type="Pfam" id="PF00271">
    <property type="entry name" value="Helicase_C"/>
    <property type="match status" value="1"/>
</dbReference>